<proteinExistence type="predicted"/>
<reference evidence="1 3" key="1">
    <citation type="submission" date="2014-04" db="EMBL/GenBank/DDBJ databases">
        <authorList>
            <consortium name="DOE Joint Genome Institute"/>
            <person name="Kuo A."/>
            <person name="Zuccaro A."/>
            <person name="Kohler A."/>
            <person name="Nagy L.G."/>
            <person name="Floudas D."/>
            <person name="Copeland A."/>
            <person name="Barry K.W."/>
            <person name="Cichocki N."/>
            <person name="Veneault-Fourrey C."/>
            <person name="LaButti K."/>
            <person name="Lindquist E.A."/>
            <person name="Lipzen A."/>
            <person name="Lundell T."/>
            <person name="Morin E."/>
            <person name="Murat C."/>
            <person name="Sun H."/>
            <person name="Tunlid A."/>
            <person name="Henrissat B."/>
            <person name="Grigoriev I.V."/>
            <person name="Hibbett D.S."/>
            <person name="Martin F."/>
            <person name="Nordberg H.P."/>
            <person name="Cantor M.N."/>
            <person name="Hua S.X."/>
        </authorList>
    </citation>
    <scope>NUCLEOTIDE SEQUENCE [LARGE SCALE GENOMIC DNA]</scope>
    <source>
        <strain evidence="1 3">MAFF 305830</strain>
    </source>
</reference>
<dbReference type="Proteomes" id="UP000054097">
    <property type="component" value="Unassembled WGS sequence"/>
</dbReference>
<dbReference type="PANTHER" id="PTHR19288:SF25">
    <property type="entry name" value="PHOSPHATIDYLGLYCEROPHOSPHATASE GEP4, MITOCHONDRIAL"/>
    <property type="match status" value="1"/>
</dbReference>
<dbReference type="GO" id="GO:0032049">
    <property type="term" value="P:cardiolipin biosynthetic process"/>
    <property type="evidence" value="ECO:0007669"/>
    <property type="project" value="TreeGrafter"/>
</dbReference>
<evidence type="ECO:0000313" key="3">
    <source>
        <dbReference type="Proteomes" id="UP000054097"/>
    </source>
</evidence>
<dbReference type="Pfam" id="PF09419">
    <property type="entry name" value="PGP_phosphatase"/>
    <property type="match status" value="2"/>
</dbReference>
<organism evidence="1 3">
    <name type="scientific">Serendipita vermifera MAFF 305830</name>
    <dbReference type="NCBI Taxonomy" id="933852"/>
    <lineage>
        <taxon>Eukaryota</taxon>
        <taxon>Fungi</taxon>
        <taxon>Dikarya</taxon>
        <taxon>Basidiomycota</taxon>
        <taxon>Agaricomycotina</taxon>
        <taxon>Agaricomycetes</taxon>
        <taxon>Sebacinales</taxon>
        <taxon>Serendipitaceae</taxon>
        <taxon>Serendipita</taxon>
    </lineage>
</organism>
<protein>
    <recommendedName>
        <fullName evidence="4">HAD superfamily phosphatase</fullName>
    </recommendedName>
</protein>
<dbReference type="HOGENOM" id="CLU_056221_1_0_1"/>
<gene>
    <name evidence="2" type="ORF">M408DRAFT_328111</name>
    <name evidence="1" type="ORF">M408DRAFT_334089</name>
</gene>
<dbReference type="InterPro" id="IPR027706">
    <property type="entry name" value="PGP_Pase"/>
</dbReference>
<evidence type="ECO:0000313" key="1">
    <source>
        <dbReference type="EMBL" id="KIM20182.1"/>
    </source>
</evidence>
<dbReference type="EMBL" id="KN824284">
    <property type="protein sequence ID" value="KIM30550.1"/>
    <property type="molecule type" value="Genomic_DNA"/>
</dbReference>
<evidence type="ECO:0008006" key="4">
    <source>
        <dbReference type="Google" id="ProtNLM"/>
    </source>
</evidence>
<dbReference type="InterPro" id="IPR023214">
    <property type="entry name" value="HAD_sf"/>
</dbReference>
<reference evidence="3" key="2">
    <citation type="submission" date="2015-01" db="EMBL/GenBank/DDBJ databases">
        <title>Evolutionary Origins and Diversification of the Mycorrhizal Mutualists.</title>
        <authorList>
            <consortium name="DOE Joint Genome Institute"/>
            <consortium name="Mycorrhizal Genomics Consortium"/>
            <person name="Kohler A."/>
            <person name="Kuo A."/>
            <person name="Nagy L.G."/>
            <person name="Floudas D."/>
            <person name="Copeland A."/>
            <person name="Barry K.W."/>
            <person name="Cichocki N."/>
            <person name="Veneault-Fourrey C."/>
            <person name="LaButti K."/>
            <person name="Lindquist E.A."/>
            <person name="Lipzen A."/>
            <person name="Lundell T."/>
            <person name="Morin E."/>
            <person name="Murat C."/>
            <person name="Riley R."/>
            <person name="Ohm R."/>
            <person name="Sun H."/>
            <person name="Tunlid A."/>
            <person name="Henrissat B."/>
            <person name="Grigoriev I.V."/>
            <person name="Hibbett D.S."/>
            <person name="Martin F."/>
        </authorList>
    </citation>
    <scope>NUCLEOTIDE SEQUENCE [LARGE SCALE GENOMIC DNA]</scope>
    <source>
        <strain evidence="2 3">MAFF 305830</strain>
    </source>
</reference>
<reference evidence="1" key="3">
    <citation type="submission" date="2015-02" db="EMBL/GenBank/DDBJ databases">
        <title>Evolutionary Origins and Diversification of the Mycorrhizal Mutualists.</title>
        <authorList>
            <consortium name="DOE Joint Genome Institute"/>
            <consortium name="Mycorrhizal Genomics Consortium"/>
            <person name="Kohler A."/>
            <person name="Kuo A."/>
            <person name="Nagy L.G."/>
            <person name="Floudas D."/>
            <person name="Copeland A."/>
            <person name="Barry K.W."/>
            <person name="Cichocki N."/>
            <person name="Veneault-Fourrey C."/>
            <person name="LaButti K."/>
            <person name="Lindquist E.A."/>
            <person name="Lipzen A."/>
            <person name="Lundell T."/>
            <person name="Morin E."/>
            <person name="Murat C."/>
            <person name="Riley R."/>
            <person name="Ohm R."/>
            <person name="Sun H."/>
            <person name="Tunlid A."/>
            <person name="Henrissat B."/>
            <person name="Grigoriev I.V."/>
            <person name="Hibbett D.S."/>
            <person name="Martin F."/>
        </authorList>
    </citation>
    <scope>NUCLEOTIDE SEQUENCE</scope>
    <source>
        <strain evidence="1 3">MAFF 305830</strain>
    </source>
</reference>
<sequence>MAAARLAVLRALWKPINVIPRLTVKDIRDIDFISLRKQGFDSIVFDKDNCLTLPHKDTIIPALHSSLQLCKATFTPDRVLIVSNSSGTPSEDPGYIEAESVQRQLGCRVLRHNHKKPSRRCAKEIVDYFTGLDDIEKHPSRVNPGVSSPLSSEVQQQRQPKIILVGDRIMTDILLANEMGAYGIYTTRLWEREALFLRFIERSYLFLVTRWLAFREKRREKKLPSIDRGPTEVGASTNRAWP</sequence>
<evidence type="ECO:0000313" key="2">
    <source>
        <dbReference type="EMBL" id="KIM30550.1"/>
    </source>
</evidence>
<dbReference type="GO" id="GO:0008962">
    <property type="term" value="F:phosphatidylglycerophosphatase activity"/>
    <property type="evidence" value="ECO:0007669"/>
    <property type="project" value="InterPro"/>
</dbReference>
<dbReference type="PANTHER" id="PTHR19288">
    <property type="entry name" value="4-NITROPHENYLPHOSPHATASE-RELATED"/>
    <property type="match status" value="1"/>
</dbReference>
<dbReference type="Gene3D" id="3.40.50.1000">
    <property type="entry name" value="HAD superfamily/HAD-like"/>
    <property type="match status" value="1"/>
</dbReference>
<dbReference type="OrthoDB" id="198652at2759"/>
<name>A0A0C2WRH5_SERVB</name>
<dbReference type="EMBL" id="KN824464">
    <property type="protein sequence ID" value="KIM20182.1"/>
    <property type="molecule type" value="Genomic_DNA"/>
</dbReference>
<accession>A0A0C2WRH5</accession>
<dbReference type="GO" id="GO:0005739">
    <property type="term" value="C:mitochondrion"/>
    <property type="evidence" value="ECO:0007669"/>
    <property type="project" value="TreeGrafter"/>
</dbReference>
<keyword evidence="3" id="KW-1185">Reference proteome</keyword>
<feature type="non-terminal residue" evidence="1">
    <location>
        <position position="1"/>
    </location>
</feature>
<dbReference type="AlphaFoldDB" id="A0A0C2WRH5"/>
<dbReference type="STRING" id="933852.A0A0C2WRH5"/>